<feature type="compositionally biased region" description="Low complexity" evidence="2">
    <location>
        <begin position="191"/>
        <end position="206"/>
    </location>
</feature>
<reference evidence="5" key="1">
    <citation type="journal article" date="2019" name="Int. J. Syst. Evol. Microbiol.">
        <title>The Global Catalogue of Microorganisms (GCM) 10K type strain sequencing project: providing services to taxonomists for standard genome sequencing and annotation.</title>
        <authorList>
            <consortium name="The Broad Institute Genomics Platform"/>
            <consortium name="The Broad Institute Genome Sequencing Center for Infectious Disease"/>
            <person name="Wu L."/>
            <person name="Ma J."/>
        </authorList>
    </citation>
    <scope>NUCLEOTIDE SEQUENCE [LARGE SCALE GENOMIC DNA]</scope>
    <source>
        <strain evidence="5">CGMCC 1.15923</strain>
    </source>
</reference>
<keyword evidence="5" id="KW-1185">Reference proteome</keyword>
<dbReference type="RefSeq" id="WP_188629628.1">
    <property type="nucleotide sequence ID" value="NZ_BMKE01000011.1"/>
</dbReference>
<gene>
    <name evidence="4" type="ORF">GCM10011502_16470</name>
</gene>
<dbReference type="InterPro" id="IPR018968">
    <property type="entry name" value="Phasin"/>
</dbReference>
<dbReference type="InterPro" id="IPR010127">
    <property type="entry name" value="Phasin_subfam-1"/>
</dbReference>
<keyword evidence="1" id="KW-0175">Coiled coil</keyword>
<feature type="region of interest" description="Disordered" evidence="2">
    <location>
        <begin position="191"/>
        <end position="213"/>
    </location>
</feature>
<feature type="domain" description="Phasin" evidence="3">
    <location>
        <begin position="8"/>
        <end position="108"/>
    </location>
</feature>
<sequence length="213" mass="22663">MSLFDFSKLQAAQQSNLNLLQDLTNNLVAGATKLGQLQQNSLTELSSAQFDYTNKLLAVRDAKEFFELQSAFFSPSALLDRQLAFNREVTAVLSDSQQQIGQFAEQQIATGNQQLNDVIEQLAGHAPAGSESAVTALKTAVTNANEAYEQAQKAAKNATEIAGNAVKQAAEQSEKTARQVVEATEKNLNTATTAAAAQASNNAKAARGNAKTN</sequence>
<proteinExistence type="predicted"/>
<feature type="coiled-coil region" evidence="1">
    <location>
        <begin position="134"/>
        <end position="186"/>
    </location>
</feature>
<dbReference type="EMBL" id="BMKE01000011">
    <property type="protein sequence ID" value="GGB43827.1"/>
    <property type="molecule type" value="Genomic_DNA"/>
</dbReference>
<dbReference type="Pfam" id="PF09361">
    <property type="entry name" value="Phasin_2"/>
    <property type="match status" value="1"/>
</dbReference>
<evidence type="ECO:0000259" key="3">
    <source>
        <dbReference type="Pfam" id="PF09361"/>
    </source>
</evidence>
<accession>A0ABQ1IKM9</accession>
<evidence type="ECO:0000256" key="2">
    <source>
        <dbReference type="SAM" id="MobiDB-lite"/>
    </source>
</evidence>
<comment type="caution">
    <text evidence="4">The sequence shown here is derived from an EMBL/GenBank/DDBJ whole genome shotgun (WGS) entry which is preliminary data.</text>
</comment>
<dbReference type="Proteomes" id="UP000646152">
    <property type="component" value="Unassembled WGS sequence"/>
</dbReference>
<evidence type="ECO:0000313" key="5">
    <source>
        <dbReference type="Proteomes" id="UP000646152"/>
    </source>
</evidence>
<organism evidence="4 5">
    <name type="scientific">Oceanisphaera marina</name>
    <dbReference type="NCBI Taxonomy" id="2017550"/>
    <lineage>
        <taxon>Bacteria</taxon>
        <taxon>Pseudomonadati</taxon>
        <taxon>Pseudomonadota</taxon>
        <taxon>Gammaproteobacteria</taxon>
        <taxon>Aeromonadales</taxon>
        <taxon>Aeromonadaceae</taxon>
        <taxon>Oceanisphaera</taxon>
    </lineage>
</organism>
<dbReference type="NCBIfam" id="TIGR01841">
    <property type="entry name" value="phasin"/>
    <property type="match status" value="1"/>
</dbReference>
<evidence type="ECO:0000313" key="4">
    <source>
        <dbReference type="EMBL" id="GGB43827.1"/>
    </source>
</evidence>
<evidence type="ECO:0000256" key="1">
    <source>
        <dbReference type="SAM" id="Coils"/>
    </source>
</evidence>
<name>A0ABQ1IKM9_9GAMM</name>
<protein>
    <submittedName>
        <fullName evidence="4">Phasin family protein</fullName>
    </submittedName>
</protein>